<reference evidence="9" key="1">
    <citation type="submission" date="2015-07" db="EMBL/GenBank/DDBJ databases">
        <title>Draft genome sequence of the purine-degrading Gottschalkia purinilyticum DSM 1384 (formerly Clostridium purinilyticum).</title>
        <authorList>
            <person name="Poehlein A."/>
            <person name="Schiel-Bengelsdorf B."/>
            <person name="Bengelsdorf F.R."/>
            <person name="Daniel R."/>
            <person name="Duerre P."/>
        </authorList>
    </citation>
    <scope>NUCLEOTIDE SEQUENCE [LARGE SCALE GENOMIC DNA]</scope>
    <source>
        <strain evidence="9">DSM 1384</strain>
    </source>
</reference>
<dbReference type="InterPro" id="IPR011701">
    <property type="entry name" value="MFS"/>
</dbReference>
<comment type="caution">
    <text evidence="8">The sequence shown here is derived from an EMBL/GenBank/DDBJ whole genome shotgun (WGS) entry which is preliminary data.</text>
</comment>
<evidence type="ECO:0000313" key="8">
    <source>
        <dbReference type="EMBL" id="KNF09208.1"/>
    </source>
</evidence>
<keyword evidence="2" id="KW-0813">Transport</keyword>
<keyword evidence="9" id="KW-1185">Reference proteome</keyword>
<sequence length="390" mass="42420">MKDNSVTLSPKLVLLMAITCGISVANIYYNQPLLGDLARYFNVSTKSIGLVSTFTQVGYGLGMLAIVPLGDIKERKSLIIKMLAFSVFSLILLGTSMNFYWLLLASFLVGFSSIITQLIVPFAAELASPNQRGSIIGKVLSGLLIGILLARTVSGFIGSIFGWRSIFFIGAFLIVSLSYALIKLLPSSLPKSNESYIQTMLSLVDLFKSNSVIKASSITGAMMFGAFNVFWTTLIFFLESPTYGLGAKEAGIFGLLGVAGVFAAPLIGKLSDKKTPRFVVGLSILMSLISYIIFYIFGKNIIGLIVGVIFIDLGTQSGQVSNQTRIHNISSEARSRYNTIFMFTYFLGGSIGSFLGTYSWNIWKWKGVCISGLILMVIATITHFTIGRKE</sequence>
<feature type="transmembrane region" description="Helical" evidence="6">
    <location>
        <begin position="365"/>
        <end position="386"/>
    </location>
</feature>
<dbReference type="Proteomes" id="UP000037267">
    <property type="component" value="Unassembled WGS sequence"/>
</dbReference>
<protein>
    <submittedName>
        <fullName evidence="8">Major facilitator transporter protein</fullName>
    </submittedName>
</protein>
<feature type="transmembrane region" description="Helical" evidence="6">
    <location>
        <begin position="302"/>
        <end position="320"/>
    </location>
</feature>
<feature type="transmembrane region" description="Helical" evidence="6">
    <location>
        <begin position="218"/>
        <end position="238"/>
    </location>
</feature>
<evidence type="ECO:0000256" key="6">
    <source>
        <dbReference type="SAM" id="Phobius"/>
    </source>
</evidence>
<dbReference type="PANTHER" id="PTHR42910">
    <property type="entry name" value="TRANSPORTER SCO4007-RELATED"/>
    <property type="match status" value="1"/>
</dbReference>
<feature type="domain" description="Major facilitator superfamily (MFS) profile" evidence="7">
    <location>
        <begin position="9"/>
        <end position="390"/>
    </location>
</feature>
<proteinExistence type="predicted"/>
<evidence type="ECO:0000256" key="5">
    <source>
        <dbReference type="ARBA" id="ARBA00023136"/>
    </source>
</evidence>
<evidence type="ECO:0000313" key="9">
    <source>
        <dbReference type="Proteomes" id="UP000037267"/>
    </source>
</evidence>
<gene>
    <name evidence="8" type="ORF">CLPU_4c02540</name>
</gene>
<dbReference type="STRING" id="1503.CLPU_4c02540"/>
<accession>A0A0L0WCL6</accession>
<dbReference type="PROSITE" id="PS50850">
    <property type="entry name" value="MFS"/>
    <property type="match status" value="1"/>
</dbReference>
<name>A0A0L0WCL6_GOTPU</name>
<feature type="transmembrane region" description="Helical" evidence="6">
    <location>
        <begin position="82"/>
        <end position="101"/>
    </location>
</feature>
<feature type="transmembrane region" description="Helical" evidence="6">
    <location>
        <begin position="139"/>
        <end position="160"/>
    </location>
</feature>
<keyword evidence="3 6" id="KW-0812">Transmembrane</keyword>
<evidence type="ECO:0000256" key="3">
    <source>
        <dbReference type="ARBA" id="ARBA00022692"/>
    </source>
</evidence>
<dbReference type="CDD" id="cd17324">
    <property type="entry name" value="MFS_NepI_like"/>
    <property type="match status" value="1"/>
</dbReference>
<evidence type="ECO:0000259" key="7">
    <source>
        <dbReference type="PROSITE" id="PS50850"/>
    </source>
</evidence>
<dbReference type="GO" id="GO:0022857">
    <property type="term" value="F:transmembrane transporter activity"/>
    <property type="evidence" value="ECO:0007669"/>
    <property type="project" value="InterPro"/>
</dbReference>
<feature type="transmembrane region" description="Helical" evidence="6">
    <location>
        <begin position="279"/>
        <end position="296"/>
    </location>
</feature>
<feature type="transmembrane region" description="Helical" evidence="6">
    <location>
        <begin position="12"/>
        <end position="29"/>
    </location>
</feature>
<dbReference type="SUPFAM" id="SSF103473">
    <property type="entry name" value="MFS general substrate transporter"/>
    <property type="match status" value="1"/>
</dbReference>
<dbReference type="PANTHER" id="PTHR42910:SF1">
    <property type="entry name" value="MAJOR FACILITATOR SUPERFAMILY (MFS) PROFILE DOMAIN-CONTAINING PROTEIN"/>
    <property type="match status" value="1"/>
</dbReference>
<feature type="transmembrane region" description="Helical" evidence="6">
    <location>
        <begin position="107"/>
        <end position="127"/>
    </location>
</feature>
<feature type="transmembrane region" description="Helical" evidence="6">
    <location>
        <begin position="340"/>
        <end position="359"/>
    </location>
</feature>
<dbReference type="PATRIC" id="fig|1503.3.peg.2484"/>
<dbReference type="Gene3D" id="1.20.1250.20">
    <property type="entry name" value="MFS general substrate transporter like domains"/>
    <property type="match status" value="1"/>
</dbReference>
<feature type="transmembrane region" description="Helical" evidence="6">
    <location>
        <begin position="166"/>
        <end position="185"/>
    </location>
</feature>
<keyword evidence="4 6" id="KW-1133">Transmembrane helix</keyword>
<evidence type="ECO:0000256" key="4">
    <source>
        <dbReference type="ARBA" id="ARBA00022989"/>
    </source>
</evidence>
<dbReference type="GO" id="GO:0005886">
    <property type="term" value="C:plasma membrane"/>
    <property type="evidence" value="ECO:0007669"/>
    <property type="project" value="UniProtKB-SubCell"/>
</dbReference>
<comment type="subcellular location">
    <subcellularLocation>
        <location evidence="1">Cell membrane</location>
        <topology evidence="1">Multi-pass membrane protein</topology>
    </subcellularLocation>
</comment>
<feature type="transmembrane region" description="Helical" evidence="6">
    <location>
        <begin position="250"/>
        <end position="267"/>
    </location>
</feature>
<dbReference type="Pfam" id="PF07690">
    <property type="entry name" value="MFS_1"/>
    <property type="match status" value="1"/>
</dbReference>
<dbReference type="EMBL" id="LGSS01000004">
    <property type="protein sequence ID" value="KNF09208.1"/>
    <property type="molecule type" value="Genomic_DNA"/>
</dbReference>
<dbReference type="RefSeq" id="WP_235436117.1">
    <property type="nucleotide sequence ID" value="NZ_LGSS01000004.1"/>
</dbReference>
<dbReference type="InterPro" id="IPR020846">
    <property type="entry name" value="MFS_dom"/>
</dbReference>
<feature type="transmembrane region" description="Helical" evidence="6">
    <location>
        <begin position="49"/>
        <end position="70"/>
    </location>
</feature>
<dbReference type="InterPro" id="IPR036259">
    <property type="entry name" value="MFS_trans_sf"/>
</dbReference>
<dbReference type="AlphaFoldDB" id="A0A0L0WCL6"/>
<keyword evidence="5 6" id="KW-0472">Membrane</keyword>
<evidence type="ECO:0000256" key="2">
    <source>
        <dbReference type="ARBA" id="ARBA00022448"/>
    </source>
</evidence>
<evidence type="ECO:0000256" key="1">
    <source>
        <dbReference type="ARBA" id="ARBA00004651"/>
    </source>
</evidence>
<organism evidence="8 9">
    <name type="scientific">Gottschalkia purinilytica</name>
    <name type="common">Clostridium purinilyticum</name>
    <dbReference type="NCBI Taxonomy" id="1503"/>
    <lineage>
        <taxon>Bacteria</taxon>
        <taxon>Bacillati</taxon>
        <taxon>Bacillota</taxon>
        <taxon>Tissierellia</taxon>
        <taxon>Tissierellales</taxon>
        <taxon>Gottschalkiaceae</taxon>
        <taxon>Gottschalkia</taxon>
    </lineage>
</organism>